<dbReference type="AlphaFoldDB" id="A0AAN8NMP5"/>
<comment type="caution">
    <text evidence="3">The sequence shown here is derived from an EMBL/GenBank/DDBJ whole genome shotgun (WGS) entry which is preliminary data.</text>
</comment>
<evidence type="ECO:0000259" key="2">
    <source>
        <dbReference type="Pfam" id="PF21801"/>
    </source>
</evidence>
<accession>A0AAN8NMP5</accession>
<dbReference type="EMBL" id="JAWJWE010000039">
    <property type="protein sequence ID" value="KAK6621325.1"/>
    <property type="molecule type" value="Genomic_DNA"/>
</dbReference>
<protein>
    <recommendedName>
        <fullName evidence="2">Apoptosis-stimulating of p53 protein 2-like RA domain-containing protein</fullName>
    </recommendedName>
</protein>
<dbReference type="Pfam" id="PF21801">
    <property type="entry name" value="ASPP2-like_RA"/>
    <property type="match status" value="1"/>
</dbReference>
<dbReference type="Proteomes" id="UP001372834">
    <property type="component" value="Unassembled WGS sequence"/>
</dbReference>
<feature type="domain" description="Apoptosis-stimulating of p53 protein 2-like RA" evidence="2">
    <location>
        <begin position="25"/>
        <end position="55"/>
    </location>
</feature>
<feature type="region of interest" description="Disordered" evidence="1">
    <location>
        <begin position="107"/>
        <end position="135"/>
    </location>
</feature>
<sequence length="135" mass="15051">MRGESRMMVVTSDKTAMESMKSTIYQRILHNEDRPLEILQEWGPQQDEVKFVLRYTVLPQPTQSTRLSPPLTLNFVMFKMPCRNSFVDGVDGGGGCGCGCGSDCVRRTAGPSQRSPRRDFLTANPTAPHDRTLSA</sequence>
<evidence type="ECO:0000313" key="4">
    <source>
        <dbReference type="Proteomes" id="UP001372834"/>
    </source>
</evidence>
<proteinExistence type="predicted"/>
<dbReference type="InterPro" id="IPR048942">
    <property type="entry name" value="ASPP2-like_RA"/>
</dbReference>
<reference evidence="3 4" key="1">
    <citation type="submission" date="2023-10" db="EMBL/GenBank/DDBJ databases">
        <title>Genomes of two closely related lineages of the louse Polyplax serrata with different host specificities.</title>
        <authorList>
            <person name="Martinu J."/>
            <person name="Tarabai H."/>
            <person name="Stefka J."/>
            <person name="Hypsa V."/>
        </authorList>
    </citation>
    <scope>NUCLEOTIDE SEQUENCE [LARGE SCALE GENOMIC DNA]</scope>
    <source>
        <strain evidence="3">HR10_N</strain>
    </source>
</reference>
<evidence type="ECO:0000256" key="1">
    <source>
        <dbReference type="SAM" id="MobiDB-lite"/>
    </source>
</evidence>
<dbReference type="SUPFAM" id="SSF54236">
    <property type="entry name" value="Ubiquitin-like"/>
    <property type="match status" value="1"/>
</dbReference>
<dbReference type="Gene3D" id="3.10.20.90">
    <property type="entry name" value="Phosphatidylinositol 3-kinase Catalytic Subunit, Chain A, domain 1"/>
    <property type="match status" value="1"/>
</dbReference>
<organism evidence="3 4">
    <name type="scientific">Polyplax serrata</name>
    <name type="common">Common mouse louse</name>
    <dbReference type="NCBI Taxonomy" id="468196"/>
    <lineage>
        <taxon>Eukaryota</taxon>
        <taxon>Metazoa</taxon>
        <taxon>Ecdysozoa</taxon>
        <taxon>Arthropoda</taxon>
        <taxon>Hexapoda</taxon>
        <taxon>Insecta</taxon>
        <taxon>Pterygota</taxon>
        <taxon>Neoptera</taxon>
        <taxon>Paraneoptera</taxon>
        <taxon>Psocodea</taxon>
        <taxon>Troctomorpha</taxon>
        <taxon>Phthiraptera</taxon>
        <taxon>Anoplura</taxon>
        <taxon>Polyplacidae</taxon>
        <taxon>Polyplax</taxon>
    </lineage>
</organism>
<evidence type="ECO:0000313" key="3">
    <source>
        <dbReference type="EMBL" id="KAK6621325.1"/>
    </source>
</evidence>
<dbReference type="InterPro" id="IPR029071">
    <property type="entry name" value="Ubiquitin-like_domsf"/>
</dbReference>
<gene>
    <name evidence="3" type="ORF">RUM43_011631</name>
</gene>
<name>A0AAN8NMP5_POLSC</name>